<evidence type="ECO:0000313" key="2">
    <source>
        <dbReference type="Proteomes" id="UP001207468"/>
    </source>
</evidence>
<reference evidence="1" key="1">
    <citation type="submission" date="2021-03" db="EMBL/GenBank/DDBJ databases">
        <title>Evolutionary priming and transition to the ectomycorrhizal habit in an iconic lineage of mushroom-forming fungi: is preadaptation a requirement?</title>
        <authorList>
            <consortium name="DOE Joint Genome Institute"/>
            <person name="Looney B.P."/>
            <person name="Miyauchi S."/>
            <person name="Morin E."/>
            <person name="Drula E."/>
            <person name="Courty P.E."/>
            <person name="Chicoki N."/>
            <person name="Fauchery L."/>
            <person name="Kohler A."/>
            <person name="Kuo A."/>
            <person name="LaButti K."/>
            <person name="Pangilinan J."/>
            <person name="Lipzen A."/>
            <person name="Riley R."/>
            <person name="Andreopoulos W."/>
            <person name="He G."/>
            <person name="Johnson J."/>
            <person name="Barry K.W."/>
            <person name="Grigoriev I.V."/>
            <person name="Nagy L."/>
            <person name="Hibbett D."/>
            <person name="Henrissat B."/>
            <person name="Matheny P.B."/>
            <person name="Labbe J."/>
            <person name="Martin A.F."/>
        </authorList>
    </citation>
    <scope>NUCLEOTIDE SEQUENCE</scope>
    <source>
        <strain evidence="1">BPL698</strain>
    </source>
</reference>
<proteinExistence type="predicted"/>
<keyword evidence="2" id="KW-1185">Reference proteome</keyword>
<accession>A0ACC0TWV6</accession>
<protein>
    <submittedName>
        <fullName evidence="1">Uncharacterized protein</fullName>
    </submittedName>
</protein>
<comment type="caution">
    <text evidence="1">The sequence shown here is derived from an EMBL/GenBank/DDBJ whole genome shotgun (WGS) entry which is preliminary data.</text>
</comment>
<dbReference type="Proteomes" id="UP001207468">
    <property type="component" value="Unassembled WGS sequence"/>
</dbReference>
<dbReference type="EMBL" id="JAGFNK010000351">
    <property type="protein sequence ID" value="KAI9452021.1"/>
    <property type="molecule type" value="Genomic_DNA"/>
</dbReference>
<organism evidence="1 2">
    <name type="scientific">Russula earlei</name>
    <dbReference type="NCBI Taxonomy" id="71964"/>
    <lineage>
        <taxon>Eukaryota</taxon>
        <taxon>Fungi</taxon>
        <taxon>Dikarya</taxon>
        <taxon>Basidiomycota</taxon>
        <taxon>Agaricomycotina</taxon>
        <taxon>Agaricomycetes</taxon>
        <taxon>Russulales</taxon>
        <taxon>Russulaceae</taxon>
        <taxon>Russula</taxon>
    </lineage>
</organism>
<gene>
    <name evidence="1" type="ORF">F5148DRAFT_1152321</name>
</gene>
<name>A0ACC0TWV6_9AGAM</name>
<sequence length="560" mass="61909">MTTVRMQEVPFRTRKDQLLLEYLGFEFANFPQHIVFQHLLGFSPEAVLTSSLEVSPDDSEKLTGTITLRGMSEVRSLLKYKHPTRTTASRVASRIAIDTHFHGFTVVAGGTNSKLDWTVGDVMWLRDLLPKQVPDARVLLYGYNANLIGDISKSRIEDHARLFIQSLHGLEEIQKRRVIFICHSLGGLVLKQALIFIRNGIEYSALRNVALGVIFLGTPHKGSTQVDMADILVNIARTSFRANAKQLLRTIEEDSARLMGLTHNFRKLHPELKFISFCEQLPMKLPGRFFTKAIDLGVVVDASSATLDGESAIPVDRDHVTIAKYASARDVVYRLVVDRVKKMAASSKIQEKSTPKVTTGYRDIGNMSLGISKSSSRLPSPSNTDIASETIPEVRTSHNPSPRRSPQPEPVHFASRIQFKIVDETGQDFHVIDHAVKGTSDIWEVTSLTTLKLKIRESGTSGSLLLSNGKSSESFSVVAGMHDDNPWCDIVVDVPGNAVSRLITDSYHESRSGRLSANSEKTSSRGTIISLTISDLQSNDERIATVLIRKGGQISTPPAE</sequence>
<evidence type="ECO:0000313" key="1">
    <source>
        <dbReference type="EMBL" id="KAI9452021.1"/>
    </source>
</evidence>